<dbReference type="InterPro" id="IPR023405">
    <property type="entry name" value="Topo_IA_core_domain"/>
</dbReference>
<evidence type="ECO:0000256" key="8">
    <source>
        <dbReference type="ARBA" id="ARBA00031985"/>
    </source>
</evidence>
<evidence type="ECO:0000256" key="6">
    <source>
        <dbReference type="ARBA" id="ARBA00023235"/>
    </source>
</evidence>
<dbReference type="SMART" id="SM00436">
    <property type="entry name" value="TOP1Bc"/>
    <property type="match status" value="1"/>
</dbReference>
<proteinExistence type="inferred from homology"/>
<dbReference type="PANTHER" id="PTHR11390:SF21">
    <property type="entry name" value="DNA TOPOISOMERASE 3-ALPHA"/>
    <property type="match status" value="1"/>
</dbReference>
<evidence type="ECO:0000256" key="4">
    <source>
        <dbReference type="ARBA" id="ARBA00023029"/>
    </source>
</evidence>
<keyword evidence="6 13" id="KW-0413">Isomerase</keyword>
<dbReference type="GO" id="GO:0006265">
    <property type="term" value="P:DNA topological change"/>
    <property type="evidence" value="ECO:0007669"/>
    <property type="project" value="InterPro"/>
</dbReference>
<dbReference type="Pfam" id="PF01751">
    <property type="entry name" value="Toprim"/>
    <property type="match status" value="1"/>
</dbReference>
<dbReference type="InterPro" id="IPR013826">
    <property type="entry name" value="Topo_IA_cen_sub3"/>
</dbReference>
<evidence type="ECO:0000256" key="7">
    <source>
        <dbReference type="ARBA" id="ARBA00030003"/>
    </source>
</evidence>
<dbReference type="CDD" id="cd03362">
    <property type="entry name" value="TOPRIM_TopoIA_TopoIII"/>
    <property type="match status" value="1"/>
</dbReference>
<dbReference type="GO" id="GO:0003917">
    <property type="term" value="F:DNA topoisomerase type I (single strand cut, ATP-independent) activity"/>
    <property type="evidence" value="ECO:0007669"/>
    <property type="project" value="UniProtKB-EC"/>
</dbReference>
<dbReference type="PROSITE" id="PS52039">
    <property type="entry name" value="TOPO_IA_2"/>
    <property type="match status" value="1"/>
</dbReference>
<dbReference type="InterPro" id="IPR023406">
    <property type="entry name" value="Topo_IA_AS"/>
</dbReference>
<evidence type="ECO:0000256" key="5">
    <source>
        <dbReference type="ARBA" id="ARBA00023125"/>
    </source>
</evidence>
<evidence type="ECO:0000259" key="12">
    <source>
        <dbReference type="PROSITE" id="PS52039"/>
    </source>
</evidence>
<dbReference type="EC" id="5.6.2.1" evidence="3"/>
<dbReference type="PRINTS" id="PR00417">
    <property type="entry name" value="PRTPISMRASEI"/>
</dbReference>
<dbReference type="PROSITE" id="PS00396">
    <property type="entry name" value="TOPO_IA_1"/>
    <property type="match status" value="1"/>
</dbReference>
<comment type="similarity">
    <text evidence="2">Belongs to the type IA topoisomerase family.</text>
</comment>
<dbReference type="Gene3D" id="1.10.290.10">
    <property type="entry name" value="Topoisomerase I, domain 4"/>
    <property type="match status" value="1"/>
</dbReference>
<dbReference type="PROSITE" id="PS50880">
    <property type="entry name" value="TOPRIM"/>
    <property type="match status" value="1"/>
</dbReference>
<dbReference type="GO" id="GO:0006281">
    <property type="term" value="P:DNA repair"/>
    <property type="evidence" value="ECO:0007669"/>
    <property type="project" value="TreeGrafter"/>
</dbReference>
<keyword evidence="4" id="KW-0799">Topoisomerase</keyword>
<evidence type="ECO:0000256" key="1">
    <source>
        <dbReference type="ARBA" id="ARBA00000213"/>
    </source>
</evidence>
<dbReference type="GO" id="GO:0006310">
    <property type="term" value="P:DNA recombination"/>
    <property type="evidence" value="ECO:0007669"/>
    <property type="project" value="TreeGrafter"/>
</dbReference>
<organism evidence="13 14">
    <name type="scientific">Fusobacterium necrophorum subsp. funduliforme</name>
    <dbReference type="NCBI Taxonomy" id="143387"/>
    <lineage>
        <taxon>Bacteria</taxon>
        <taxon>Fusobacteriati</taxon>
        <taxon>Fusobacteriota</taxon>
        <taxon>Fusobacteriia</taxon>
        <taxon>Fusobacteriales</taxon>
        <taxon>Fusobacteriaceae</taxon>
        <taxon>Fusobacterium</taxon>
    </lineage>
</organism>
<protein>
    <recommendedName>
        <fullName evidence="3">DNA topoisomerase</fullName>
        <ecNumber evidence="3">5.6.2.1</ecNumber>
    </recommendedName>
    <alternativeName>
        <fullName evidence="10">Omega-protein</fullName>
    </alternativeName>
    <alternativeName>
        <fullName evidence="9">Relaxing enzyme</fullName>
    </alternativeName>
    <alternativeName>
        <fullName evidence="7">Swivelase</fullName>
    </alternativeName>
    <alternativeName>
        <fullName evidence="8">Untwisting enzyme</fullName>
    </alternativeName>
</protein>
<dbReference type="InterPro" id="IPR034144">
    <property type="entry name" value="TOPRIM_TopoIII"/>
</dbReference>
<evidence type="ECO:0000313" key="14">
    <source>
        <dbReference type="Proteomes" id="UP000075816"/>
    </source>
</evidence>
<dbReference type="RefSeq" id="WP_062681030.1">
    <property type="nucleotide sequence ID" value="NZ_LVEA01000031.1"/>
</dbReference>
<dbReference type="SMART" id="SM00437">
    <property type="entry name" value="TOP1Ac"/>
    <property type="match status" value="1"/>
</dbReference>
<reference evidence="13 14" key="1">
    <citation type="submission" date="2016-03" db="EMBL/GenBank/DDBJ databases">
        <title>Comparative genomics of human isolates of Fusobacterium necrophorum.</title>
        <authorList>
            <person name="Jensen A."/>
            <person name="Bank S."/>
            <person name="Andersen P.S."/>
            <person name="Kristensen L.H."/>
            <person name="Prag J."/>
        </authorList>
    </citation>
    <scope>NUCLEOTIDE SEQUENCE [LARGE SCALE GENOMIC DNA]</scope>
    <source>
        <strain evidence="13 14">LS_1264</strain>
    </source>
</reference>
<dbReference type="InterPro" id="IPR006171">
    <property type="entry name" value="TOPRIM_dom"/>
</dbReference>
<accession>A0A162IYG4</accession>
<dbReference type="EMBL" id="LVEA01000031">
    <property type="protein sequence ID" value="KYL04701.1"/>
    <property type="molecule type" value="Genomic_DNA"/>
</dbReference>
<dbReference type="InterPro" id="IPR013497">
    <property type="entry name" value="Topo_IA_cen"/>
</dbReference>
<dbReference type="Gene3D" id="1.10.460.10">
    <property type="entry name" value="Topoisomerase I, domain 2"/>
    <property type="match status" value="1"/>
</dbReference>
<dbReference type="Gene3D" id="3.40.50.140">
    <property type="match status" value="1"/>
</dbReference>
<dbReference type="SUPFAM" id="SSF56712">
    <property type="entry name" value="Prokaryotic type I DNA topoisomerase"/>
    <property type="match status" value="1"/>
</dbReference>
<dbReference type="PANTHER" id="PTHR11390">
    <property type="entry name" value="PROKARYOTIC DNA TOPOISOMERASE"/>
    <property type="match status" value="1"/>
</dbReference>
<dbReference type="AlphaFoldDB" id="A0A162IYG4"/>
<dbReference type="GO" id="GO:0043597">
    <property type="term" value="C:cytoplasmic replication fork"/>
    <property type="evidence" value="ECO:0007669"/>
    <property type="project" value="TreeGrafter"/>
</dbReference>
<dbReference type="Proteomes" id="UP000075816">
    <property type="component" value="Unassembled WGS sequence"/>
</dbReference>
<dbReference type="InterPro" id="IPR013824">
    <property type="entry name" value="Topo_IA_cen_sub1"/>
</dbReference>
<keyword evidence="5" id="KW-0238">DNA-binding</keyword>
<sequence length="781" mass="90679">MKVIIAEKPKLGRTVAHALRCNDKKEGYIEGENYVVTWGFGHLFSLKNIQDYDGLQGIPWDKISLPYFPLEFELKFTPDKEGKEGEIEKQFNIIKDLVNREDVNEIIHCGDADREGQVIVDEILQQIGNKKPVTRLWLPEQTEETIQQQIIACENNSEYLHLYNEGLARSYIDWLLGINLTVYLSNKAGTTIRVGRVLIPIIKYIYDRDQMIARFIPEKYFQVEGKSEKEGIPISLIAKKRYLTKEEAMSICKEWNQEKAKVVSIEKKEIKKFPKNLFSLTKLQEELSARHKMDFTTSLNVVQKLYEEGYVTYPRTNTQYLAENEKEKIKVLIQKINETGYECEMKDSKSIFDSSKVESHSALTPTTKFPEKLSSQEEIVYRVIFNRFVSNFLKEDTMVSETTLVIQVKEQEFKLKGTEIISQGFYQYEPKSFKNQLPNLLEGEEFIVEFTPVEKITSPPKKVSETELSKFLENPFKKRNILEETEEEEEEENISDEEDYKALLEGIEIGTVATRTGIIENAKSYNYITKNNSYFSITSFGEKVIQLLDDLEVNLYKEKNIEFSQTLKKIYHGMMTIEEALSETWNTLSEIVEKNLSSSVNFLETIGKCPKCGKEILEKPSYYGCSSCDFKLWKKAKYFKNSFTITATEAQKFLNSEIVECEVLSEEGKKSKKKLKMVLRDPYVNFEEEREIIGICPKCGGDIWEGNKNYYCTRYREGCNFVLWKEAKHFKDTLKITKAVAKKLLKKDGKSTFEVTRKDGKKKVDLKIKLNGNYVNFEEVK</sequence>
<name>A0A162IYG4_9FUSO</name>
<evidence type="ECO:0000256" key="2">
    <source>
        <dbReference type="ARBA" id="ARBA00009446"/>
    </source>
</evidence>
<dbReference type="Pfam" id="PF01131">
    <property type="entry name" value="Topoisom_bac"/>
    <property type="match status" value="1"/>
</dbReference>
<dbReference type="InterPro" id="IPR013825">
    <property type="entry name" value="Topo_IA_cen_sub2"/>
</dbReference>
<evidence type="ECO:0000256" key="9">
    <source>
        <dbReference type="ARBA" id="ARBA00032235"/>
    </source>
</evidence>
<evidence type="ECO:0000256" key="3">
    <source>
        <dbReference type="ARBA" id="ARBA00012891"/>
    </source>
</evidence>
<dbReference type="InterPro" id="IPR003601">
    <property type="entry name" value="Topo_IA_2"/>
</dbReference>
<comment type="catalytic activity">
    <reaction evidence="1">
        <text>ATP-independent breakage of single-stranded DNA, followed by passage and rejoining.</text>
        <dbReference type="EC" id="5.6.2.1"/>
    </reaction>
</comment>
<evidence type="ECO:0000259" key="11">
    <source>
        <dbReference type="PROSITE" id="PS50880"/>
    </source>
</evidence>
<dbReference type="GO" id="GO:0003677">
    <property type="term" value="F:DNA binding"/>
    <property type="evidence" value="ECO:0007669"/>
    <property type="project" value="UniProtKB-KW"/>
</dbReference>
<comment type="caution">
    <text evidence="13">The sequence shown here is derived from an EMBL/GenBank/DDBJ whole genome shotgun (WGS) entry which is preliminary data.</text>
</comment>
<feature type="domain" description="Topo IA-type catalytic" evidence="12">
    <location>
        <begin position="159"/>
        <end position="592"/>
    </location>
</feature>
<feature type="domain" description="Toprim" evidence="11">
    <location>
        <begin position="1"/>
        <end position="142"/>
    </location>
</feature>
<dbReference type="InterPro" id="IPR000380">
    <property type="entry name" value="Topo_IA"/>
</dbReference>
<evidence type="ECO:0000256" key="10">
    <source>
        <dbReference type="ARBA" id="ARBA00032877"/>
    </source>
</evidence>
<dbReference type="eggNOG" id="COG0550">
    <property type="taxonomic scope" value="Bacteria"/>
</dbReference>
<dbReference type="SMART" id="SM00493">
    <property type="entry name" value="TOPRIM"/>
    <property type="match status" value="1"/>
</dbReference>
<gene>
    <name evidence="13" type="ORF">A2J07_05190</name>
</gene>
<dbReference type="InterPro" id="IPR003602">
    <property type="entry name" value="Topo_IA_DNA-bd_dom"/>
</dbReference>
<evidence type="ECO:0000313" key="13">
    <source>
        <dbReference type="EMBL" id="KYL04701.1"/>
    </source>
</evidence>
<dbReference type="Gene3D" id="2.70.20.10">
    <property type="entry name" value="Topoisomerase I, domain 3"/>
    <property type="match status" value="1"/>
</dbReference>